<dbReference type="EMBL" id="LFIW01002622">
    <property type="protein sequence ID" value="KZL65427.1"/>
    <property type="molecule type" value="Genomic_DNA"/>
</dbReference>
<evidence type="ECO:0000313" key="2">
    <source>
        <dbReference type="Proteomes" id="UP000076584"/>
    </source>
</evidence>
<gene>
    <name evidence="1" type="ORF">CI238_11013</name>
</gene>
<sequence length="152" mass="15264">LDEESGVLLGVSLLDVALGHLLHEHVGVNVDLLPEDEAVGVLDDAPLAGDDEGTDRGLGVDEGVDTVLQVGDGQLVGGLANGLLVGDGVGGGLTKTDGAGLKVVGDEGRAEGLDHEVVVVDGGEDGGLVNAGRDGSGDDGGRHFCGMRYWIF</sequence>
<comment type="caution">
    <text evidence="1">The sequence shown here is derived from an EMBL/GenBank/DDBJ whole genome shotgun (WGS) entry which is preliminary data.</text>
</comment>
<organism evidence="1 2">
    <name type="scientific">Colletotrichum incanum</name>
    <name type="common">Soybean anthracnose fungus</name>
    <dbReference type="NCBI Taxonomy" id="1573173"/>
    <lineage>
        <taxon>Eukaryota</taxon>
        <taxon>Fungi</taxon>
        <taxon>Dikarya</taxon>
        <taxon>Ascomycota</taxon>
        <taxon>Pezizomycotina</taxon>
        <taxon>Sordariomycetes</taxon>
        <taxon>Hypocreomycetidae</taxon>
        <taxon>Glomerellales</taxon>
        <taxon>Glomerellaceae</taxon>
        <taxon>Colletotrichum</taxon>
        <taxon>Colletotrichum spaethianum species complex</taxon>
    </lineage>
</organism>
<name>A0A161Y367_COLIC</name>
<reference evidence="1 2" key="1">
    <citation type="submission" date="2015-06" db="EMBL/GenBank/DDBJ databases">
        <title>Survival trade-offs in plant roots during colonization by closely related pathogenic and mutualistic fungi.</title>
        <authorList>
            <person name="Hacquard S."/>
            <person name="Kracher B."/>
            <person name="Hiruma K."/>
            <person name="Weinman A."/>
            <person name="Muench P."/>
            <person name="Garrido Oter R."/>
            <person name="Ver Loren van Themaat E."/>
            <person name="Dallerey J.-F."/>
            <person name="Damm U."/>
            <person name="Henrissat B."/>
            <person name="Lespinet O."/>
            <person name="Thon M."/>
            <person name="Kemen E."/>
            <person name="McHardy A.C."/>
            <person name="Schulze-Lefert P."/>
            <person name="O'Connell R.J."/>
        </authorList>
    </citation>
    <scope>NUCLEOTIDE SEQUENCE [LARGE SCALE GENOMIC DNA]</scope>
    <source>
        <strain evidence="1 2">MAFF 238704</strain>
    </source>
</reference>
<protein>
    <submittedName>
        <fullName evidence="1">Uncharacterized protein</fullName>
    </submittedName>
</protein>
<accession>A0A161Y367</accession>
<keyword evidence="2" id="KW-1185">Reference proteome</keyword>
<evidence type="ECO:0000313" key="1">
    <source>
        <dbReference type="EMBL" id="KZL65427.1"/>
    </source>
</evidence>
<proteinExistence type="predicted"/>
<dbReference type="Proteomes" id="UP000076584">
    <property type="component" value="Unassembled WGS sequence"/>
</dbReference>
<feature type="non-terminal residue" evidence="1">
    <location>
        <position position="1"/>
    </location>
</feature>
<dbReference type="AlphaFoldDB" id="A0A161Y367"/>